<evidence type="ECO:0000313" key="2">
    <source>
        <dbReference type="EMBL" id="MBO8458258.1"/>
    </source>
</evidence>
<accession>A0A9D9HR02</accession>
<dbReference type="AlphaFoldDB" id="A0A9D9HR02"/>
<dbReference type="Proteomes" id="UP000823638">
    <property type="component" value="Unassembled WGS sequence"/>
</dbReference>
<gene>
    <name evidence="2" type="ORF">IAA81_08565</name>
</gene>
<keyword evidence="1" id="KW-0732">Signal</keyword>
<dbReference type="PANTHER" id="PTHR37953">
    <property type="entry name" value="UPF0127 PROTEIN MJ1496"/>
    <property type="match status" value="1"/>
</dbReference>
<dbReference type="PROSITE" id="PS51257">
    <property type="entry name" value="PROKAR_LIPOPROTEIN"/>
    <property type="match status" value="1"/>
</dbReference>
<evidence type="ECO:0000313" key="3">
    <source>
        <dbReference type="Proteomes" id="UP000823638"/>
    </source>
</evidence>
<dbReference type="EMBL" id="JADIMM010000099">
    <property type="protein sequence ID" value="MBO8458258.1"/>
    <property type="molecule type" value="Genomic_DNA"/>
</dbReference>
<protein>
    <submittedName>
        <fullName evidence="2">DUF192 domain-containing protein</fullName>
    </submittedName>
</protein>
<reference evidence="2" key="2">
    <citation type="journal article" date="2021" name="PeerJ">
        <title>Extensive microbial diversity within the chicken gut microbiome revealed by metagenomics and culture.</title>
        <authorList>
            <person name="Gilroy R."/>
            <person name="Ravi A."/>
            <person name="Getino M."/>
            <person name="Pursley I."/>
            <person name="Horton D.L."/>
            <person name="Alikhan N.F."/>
            <person name="Baker D."/>
            <person name="Gharbi K."/>
            <person name="Hall N."/>
            <person name="Watson M."/>
            <person name="Adriaenssens E.M."/>
            <person name="Foster-Nyarko E."/>
            <person name="Jarju S."/>
            <person name="Secka A."/>
            <person name="Antonio M."/>
            <person name="Oren A."/>
            <person name="Chaudhuri R.R."/>
            <person name="La Ragione R."/>
            <person name="Hildebrand F."/>
            <person name="Pallen M.J."/>
        </authorList>
    </citation>
    <scope>NUCLEOTIDE SEQUENCE</scope>
    <source>
        <strain evidence="2">10532</strain>
    </source>
</reference>
<dbReference type="InterPro" id="IPR038695">
    <property type="entry name" value="Saro_0823-like_sf"/>
</dbReference>
<feature type="signal peptide" evidence="1">
    <location>
        <begin position="1"/>
        <end position="19"/>
    </location>
</feature>
<evidence type="ECO:0000256" key="1">
    <source>
        <dbReference type="SAM" id="SignalP"/>
    </source>
</evidence>
<dbReference type="Gene3D" id="2.60.120.1140">
    <property type="entry name" value="Protein of unknown function DUF192"/>
    <property type="match status" value="1"/>
</dbReference>
<comment type="caution">
    <text evidence="2">The sequence shown here is derived from an EMBL/GenBank/DDBJ whole genome shotgun (WGS) entry which is preliminary data.</text>
</comment>
<organism evidence="2 3">
    <name type="scientific">Candidatus Gallitreponema excrementavium</name>
    <dbReference type="NCBI Taxonomy" id="2840840"/>
    <lineage>
        <taxon>Bacteria</taxon>
        <taxon>Pseudomonadati</taxon>
        <taxon>Spirochaetota</taxon>
        <taxon>Spirochaetia</taxon>
        <taxon>Spirochaetales</taxon>
        <taxon>Candidatus Gallitreponema</taxon>
    </lineage>
</organism>
<reference evidence="2" key="1">
    <citation type="submission" date="2020-10" db="EMBL/GenBank/DDBJ databases">
        <authorList>
            <person name="Gilroy R."/>
        </authorList>
    </citation>
    <scope>NUCLEOTIDE SEQUENCE</scope>
    <source>
        <strain evidence="2">10532</strain>
    </source>
</reference>
<proteinExistence type="predicted"/>
<name>A0A9D9HR02_9SPIR</name>
<dbReference type="Pfam" id="PF02643">
    <property type="entry name" value="DUF192"/>
    <property type="match status" value="1"/>
</dbReference>
<feature type="chain" id="PRO_5038811709" evidence="1">
    <location>
        <begin position="20"/>
        <end position="154"/>
    </location>
</feature>
<sequence length="154" mass="17191">MKRLFFVFVVSVIFASCSAGLEKGNLVIINSSGGKIPLEVELAVTPEARQQGYMHRRNVPRGEGMLFVFPADQILSFWMKNTSVPLSIAYISSKGEIMEIHDLTPFSEKPVPSSRSVRYALEVPQGWFEDSGISEGCYVEFTPELKHLFSGTVR</sequence>
<dbReference type="PANTHER" id="PTHR37953:SF1">
    <property type="entry name" value="UPF0127 PROTEIN MJ1496"/>
    <property type="match status" value="1"/>
</dbReference>
<dbReference type="InterPro" id="IPR003795">
    <property type="entry name" value="DUF192"/>
</dbReference>